<reference evidence="1" key="1">
    <citation type="submission" date="2020-04" db="EMBL/GenBank/DDBJ databases">
        <authorList>
            <person name="Chiriac C."/>
            <person name="Salcher M."/>
            <person name="Ghai R."/>
            <person name="Kavagutti S V."/>
        </authorList>
    </citation>
    <scope>NUCLEOTIDE SEQUENCE</scope>
</reference>
<dbReference type="SUPFAM" id="SSF110849">
    <property type="entry name" value="ParB/Sulfiredoxin"/>
    <property type="match status" value="1"/>
</dbReference>
<gene>
    <name evidence="1" type="ORF">UFOVP613_20</name>
</gene>
<sequence>MSTNPNESTWRTRITGHDLVDPQELLANPGNWRIHPKAQQAAMSGVLDEIGWIQSIIVNTTTGHVVDGHMRCAVALSRGETQVPVAYVELSPEEESLALATLDPIGAMAVADDDLLSELLAELPDQKGAVADLLADLADTGSNKKTTSTAPTIAERFGIVPFSVLDQRSGTWRERKARWMSLGIRSELGRDANHLGMSDTIYRERTPDDKRHNRGVLLASLSGTIPDYYLQKEKVEARLGHSLTNSEFEEKHLVIRGSANLSTIGTSVFDPVLCEIAYRWFSPPGAEVLDPFSGGSVRGIVAAILGRRYTGIDLRAEQVVANESQADAILPGIQAPPATQTTRSVVPTGANKQDSGAGAYIGTEYRPRIRSERIAAHPASLEALELYAATSGLPLLERWAEVPASLRPYLEEIYRAAGQDLLVGAEVPTQAWAELTDTGAVWVAFSGGKDGLAAALAARDQGFTPILYHLRGINRGKSEHRQALEAARAARMPILIDHVAVQGTKQGFVEMPTKNQVIAELMAARMAQFGGSRYAMGTTDADVQERLKVDLNYSDGVTAVALFHEHLKARFPGIVHMPLVKNETHALARVAAEGLLGSVSGCMEQRFLSTKRAATERKHGALPLPNRCGGCTKCASEYLNLAALGAVPESPALYGYALARMTEVMKRETLGYTDAESYYIDQEDLPALRRSTWAPAPNYSPAEVELPGMQTPSPSEANLSDPEGRVIPPEAGVIHPPRWITGDSRDIPTLLPEDYRADLVFSCPPYADLERYSDDPADLSTLTWEEFLPAYRQIIAAAVARLRDDRFAVWVVGDVRAKSGNGSYRGLILETIQAFRDAGAELYNEAILVSPVGSLPIRIARQFSGGRKLGKTHQNILVFIKGDARRAVAELGAVEVDIPDEDMEAIGEDGIEDGSIGEL</sequence>
<dbReference type="SUPFAM" id="SSF52402">
    <property type="entry name" value="Adenine nucleotide alpha hydrolases-like"/>
    <property type="match status" value="1"/>
</dbReference>
<dbReference type="InterPro" id="IPR029063">
    <property type="entry name" value="SAM-dependent_MTases_sf"/>
</dbReference>
<accession>A0A6J5NAD2</accession>
<evidence type="ECO:0000313" key="1">
    <source>
        <dbReference type="EMBL" id="CAB4152539.1"/>
    </source>
</evidence>
<protein>
    <recommendedName>
        <fullName evidence="2">AdoMet_MTases domain containing protein</fullName>
    </recommendedName>
</protein>
<organism evidence="1">
    <name type="scientific">uncultured Caudovirales phage</name>
    <dbReference type="NCBI Taxonomy" id="2100421"/>
    <lineage>
        <taxon>Viruses</taxon>
        <taxon>Duplodnaviria</taxon>
        <taxon>Heunggongvirae</taxon>
        <taxon>Uroviricota</taxon>
        <taxon>Caudoviricetes</taxon>
        <taxon>Peduoviridae</taxon>
        <taxon>Maltschvirus</taxon>
        <taxon>Maltschvirus maltsch</taxon>
    </lineage>
</organism>
<evidence type="ECO:0008006" key="2">
    <source>
        <dbReference type="Google" id="ProtNLM"/>
    </source>
</evidence>
<dbReference type="SUPFAM" id="SSF53335">
    <property type="entry name" value="S-adenosyl-L-methionine-dependent methyltransferases"/>
    <property type="match status" value="2"/>
</dbReference>
<dbReference type="EMBL" id="LR796577">
    <property type="protein sequence ID" value="CAB4152539.1"/>
    <property type="molecule type" value="Genomic_DNA"/>
</dbReference>
<proteinExistence type="predicted"/>
<dbReference type="InterPro" id="IPR036086">
    <property type="entry name" value="ParB/Sulfiredoxin_sf"/>
</dbReference>
<name>A0A6J5NAD2_9CAUD</name>
<dbReference type="Gene3D" id="3.40.50.150">
    <property type="entry name" value="Vaccinia Virus protein VP39"/>
    <property type="match status" value="2"/>
</dbReference>